<evidence type="ECO:0000313" key="1">
    <source>
        <dbReference type="EMBL" id="SKC71971.1"/>
    </source>
</evidence>
<accession>A0A1T5L7L4</accession>
<dbReference type="OrthoDB" id="2112616at2"/>
<sequence>MKKAIVFLLICQVFILSSCFQDESFINKDLNPKFKKVISDTYVNEIRYSNEDFQKIYDLAKKYGIENPYLPTGGKVFFNHHL</sequence>
<dbReference type="PROSITE" id="PS51257">
    <property type="entry name" value="PROKAR_LIPOPROTEIN"/>
    <property type="match status" value="1"/>
</dbReference>
<keyword evidence="2" id="KW-1185">Reference proteome</keyword>
<dbReference type="AlphaFoldDB" id="A0A1T5L7L4"/>
<evidence type="ECO:0000313" key="2">
    <source>
        <dbReference type="Proteomes" id="UP000190285"/>
    </source>
</evidence>
<dbReference type="Proteomes" id="UP000190285">
    <property type="component" value="Unassembled WGS sequence"/>
</dbReference>
<reference evidence="2" key="1">
    <citation type="submission" date="2017-02" db="EMBL/GenBank/DDBJ databases">
        <authorList>
            <person name="Varghese N."/>
            <person name="Submissions S."/>
        </authorList>
    </citation>
    <scope>NUCLEOTIDE SEQUENCE [LARGE SCALE GENOMIC DNA]</scope>
    <source>
        <strain evidence="2">M1</strain>
    </source>
</reference>
<dbReference type="EMBL" id="FUZT01000006">
    <property type="protein sequence ID" value="SKC71971.1"/>
    <property type="molecule type" value="Genomic_DNA"/>
</dbReference>
<dbReference type="RefSeq" id="WP_079492051.1">
    <property type="nucleotide sequence ID" value="NZ_FUZT01000006.1"/>
</dbReference>
<protein>
    <submittedName>
        <fullName evidence="1">Uncharacterized protein</fullName>
    </submittedName>
</protein>
<gene>
    <name evidence="1" type="ORF">SAMN02194393_02544</name>
</gene>
<proteinExistence type="predicted"/>
<name>A0A1T5L7L4_9FIRM</name>
<organism evidence="1 2">
    <name type="scientific">Maledivibacter halophilus</name>
    <dbReference type="NCBI Taxonomy" id="36842"/>
    <lineage>
        <taxon>Bacteria</taxon>
        <taxon>Bacillati</taxon>
        <taxon>Bacillota</taxon>
        <taxon>Clostridia</taxon>
        <taxon>Peptostreptococcales</taxon>
        <taxon>Caminicellaceae</taxon>
        <taxon>Maledivibacter</taxon>
    </lineage>
</organism>